<evidence type="ECO:0000313" key="2">
    <source>
        <dbReference type="Proteomes" id="UP000321083"/>
    </source>
</evidence>
<keyword evidence="2" id="KW-1185">Reference proteome</keyword>
<accession>A0A5C6M3V4</accession>
<comment type="caution">
    <text evidence="1">The sequence shown here is derived from an EMBL/GenBank/DDBJ whole genome shotgun (WGS) entry which is preliminary data.</text>
</comment>
<dbReference type="AlphaFoldDB" id="A0A5C6M3V4"/>
<organism evidence="1 2">
    <name type="scientific">Planctomyces bekefii</name>
    <dbReference type="NCBI Taxonomy" id="1653850"/>
    <lineage>
        <taxon>Bacteria</taxon>
        <taxon>Pseudomonadati</taxon>
        <taxon>Planctomycetota</taxon>
        <taxon>Planctomycetia</taxon>
        <taxon>Planctomycetales</taxon>
        <taxon>Planctomycetaceae</taxon>
        <taxon>Planctomyces</taxon>
    </lineage>
</organism>
<reference evidence="1 2" key="2">
    <citation type="submission" date="2019-08" db="EMBL/GenBank/DDBJ databases">
        <authorList>
            <person name="Henke P."/>
        </authorList>
    </citation>
    <scope>NUCLEOTIDE SEQUENCE [LARGE SCALE GENOMIC DNA]</scope>
    <source>
        <strain evidence="1">Phe10_nw2017</strain>
    </source>
</reference>
<protein>
    <submittedName>
        <fullName evidence="1">Uncharacterized protein</fullName>
    </submittedName>
</protein>
<dbReference type="EMBL" id="SRHE01000439">
    <property type="protein sequence ID" value="TWW08957.1"/>
    <property type="molecule type" value="Genomic_DNA"/>
</dbReference>
<proteinExistence type="predicted"/>
<name>A0A5C6M3V4_9PLAN</name>
<gene>
    <name evidence="1" type="ORF">E3A20_19160</name>
</gene>
<sequence>MALQLPDSKALQMQKQTPAYRLPWLLLTGILVLAAGRLSASDDLQPLWPSYAPGESTLEAGRTLPFRETEIPRVTRVS</sequence>
<dbReference type="Proteomes" id="UP000321083">
    <property type="component" value="Unassembled WGS sequence"/>
</dbReference>
<reference evidence="1 2" key="1">
    <citation type="submission" date="2019-08" db="EMBL/GenBank/DDBJ databases">
        <title>100 year-old enigma solved: identification of Planctomyces bekefii, the type genus and species of the phylum Planctomycetes.</title>
        <authorList>
            <person name="Svetlana D.N."/>
            <person name="Overmann J."/>
        </authorList>
    </citation>
    <scope>NUCLEOTIDE SEQUENCE [LARGE SCALE GENOMIC DNA]</scope>
    <source>
        <strain evidence="1">Phe10_nw2017</strain>
    </source>
</reference>
<evidence type="ECO:0000313" key="1">
    <source>
        <dbReference type="EMBL" id="TWW08957.1"/>
    </source>
</evidence>
<feature type="non-terminal residue" evidence="1">
    <location>
        <position position="78"/>
    </location>
</feature>